<keyword evidence="2" id="KW-1185">Reference proteome</keyword>
<dbReference type="VEuPathDB" id="AmoebaDB:EDI_200660"/>
<evidence type="ECO:0000313" key="2">
    <source>
        <dbReference type="Proteomes" id="UP000008076"/>
    </source>
</evidence>
<dbReference type="OrthoDB" id="27353at2759"/>
<dbReference type="eggNOG" id="ENOG502RC5M">
    <property type="taxonomic scope" value="Eukaryota"/>
</dbReference>
<dbReference type="GeneID" id="5882238"/>
<sequence>MEIFANQKIQWKENKFVRRTVVVRATLAKMTCANGIVANIPSQGSFLVLRWGECKRHNKNCTTRRVNVFQVLAFGQPQWVSQSLIENAQRLARVIYASTTIGLYNIRYSLDFIPPTRKINPHCIVPIKPTSEISKVCNSPSLPSLTTLTNIIPQLSSYVLPPVKKDKGEIERRVVLPKIDDLYIIKIDCFNEKKKFIKKNNEVRRNEYKKRYKREEKI</sequence>
<accession>B0EG31</accession>
<gene>
    <name evidence="1" type="ORF">EDI_200660</name>
</gene>
<protein>
    <submittedName>
        <fullName evidence="1">Uncharacterized protein</fullName>
    </submittedName>
</protein>
<dbReference type="Proteomes" id="UP000008076">
    <property type="component" value="Unassembled WGS sequence"/>
</dbReference>
<name>B0EG31_ENTDS</name>
<dbReference type="EMBL" id="DS549163">
    <property type="protein sequence ID" value="EDR26525.1"/>
    <property type="molecule type" value="Genomic_DNA"/>
</dbReference>
<reference evidence="2" key="1">
    <citation type="submission" date="2007-12" db="EMBL/GenBank/DDBJ databases">
        <title>Annotation of Entamoeba dispar SAW760.</title>
        <authorList>
            <person name="Lorenzi H."/>
            <person name="Inman J."/>
            <person name="Schobel S."/>
            <person name="Amedeo P."/>
            <person name="Caler E."/>
        </authorList>
    </citation>
    <scope>NUCLEOTIDE SEQUENCE [LARGE SCALE GENOMIC DNA]</scope>
    <source>
        <strain evidence="2">ATCC PRA-260 / SAW760</strain>
    </source>
</reference>
<dbReference type="AlphaFoldDB" id="B0EG31"/>
<evidence type="ECO:0000313" key="1">
    <source>
        <dbReference type="EMBL" id="EDR26525.1"/>
    </source>
</evidence>
<dbReference type="RefSeq" id="XP_001737211.1">
    <property type="nucleotide sequence ID" value="XM_001737159.1"/>
</dbReference>
<dbReference type="KEGG" id="edi:EDI_200660"/>
<organism evidence="2">
    <name type="scientific">Entamoeba dispar (strain ATCC PRA-260 / SAW760)</name>
    <dbReference type="NCBI Taxonomy" id="370354"/>
    <lineage>
        <taxon>Eukaryota</taxon>
        <taxon>Amoebozoa</taxon>
        <taxon>Evosea</taxon>
        <taxon>Archamoebae</taxon>
        <taxon>Mastigamoebida</taxon>
        <taxon>Entamoebidae</taxon>
        <taxon>Entamoeba</taxon>
    </lineage>
</organism>
<proteinExistence type="predicted"/>
<dbReference type="OMA" id="PSINTFH"/>